<dbReference type="EMBL" id="JMTB01000226">
    <property type="protein sequence ID" value="KFB90964.1"/>
    <property type="molecule type" value="Genomic_DNA"/>
</dbReference>
<dbReference type="RefSeq" id="WP_038163888.1">
    <property type="nucleotide sequence ID" value="NZ_JMTB01000226.1"/>
</dbReference>
<name>A0A084Z0H0_9ENTR</name>
<gene>
    <name evidence="1" type="ORF">GTGU_04788</name>
</gene>
<keyword evidence="2" id="KW-1185">Reference proteome</keyword>
<organism evidence="1 2">
    <name type="scientific">Trabulsiella guamensis ATCC 49490</name>
    <dbReference type="NCBI Taxonomy" id="1005994"/>
    <lineage>
        <taxon>Bacteria</taxon>
        <taxon>Pseudomonadati</taxon>
        <taxon>Pseudomonadota</taxon>
        <taxon>Gammaproteobacteria</taxon>
        <taxon>Enterobacterales</taxon>
        <taxon>Enterobacteriaceae</taxon>
        <taxon>Trabulsiella</taxon>
    </lineage>
</organism>
<evidence type="ECO:0000313" key="1">
    <source>
        <dbReference type="EMBL" id="KFB90964.1"/>
    </source>
</evidence>
<evidence type="ECO:0000313" key="2">
    <source>
        <dbReference type="Proteomes" id="UP000028630"/>
    </source>
</evidence>
<dbReference type="OrthoDB" id="6470580at2"/>
<proteinExistence type="predicted"/>
<protein>
    <submittedName>
        <fullName evidence="1">Uncharacterized protein</fullName>
    </submittedName>
</protein>
<dbReference type="AlphaFoldDB" id="A0A084Z0H0"/>
<dbReference type="Proteomes" id="UP000028630">
    <property type="component" value="Unassembled WGS sequence"/>
</dbReference>
<reference evidence="2" key="1">
    <citation type="submission" date="2014-05" db="EMBL/GenBank/DDBJ databases">
        <title>ATOL: Assembling a taxonomically balanced genome-scale reconstruction of the evolutionary history of the Enterobacteriaceae.</title>
        <authorList>
            <person name="Plunkett G. III"/>
            <person name="Neeno-Eckwall E.C."/>
            <person name="Glasner J.D."/>
            <person name="Perna N.T."/>
        </authorList>
    </citation>
    <scope>NUCLEOTIDE SEQUENCE [LARGE SCALE GENOMIC DNA]</scope>
    <source>
        <strain evidence="2">ATCC 49490</strain>
    </source>
</reference>
<accession>A0A084Z0H0</accession>
<comment type="caution">
    <text evidence="1">The sequence shown here is derived from an EMBL/GenBank/DDBJ whole genome shotgun (WGS) entry which is preliminary data.</text>
</comment>
<sequence>MSEEDFIDDVEIGAGASVITDDGRDWTAWLVWNMNSRRRISERLFVLPPARPIVSKPVVRPTVNVRRRKRKANAG</sequence>